<gene>
    <name evidence="1" type="ORF">AX774_g65</name>
</gene>
<accession>A0A1R1PZJ0</accession>
<reference evidence="2" key="1">
    <citation type="submission" date="2017-01" db="EMBL/GenBank/DDBJ databases">
        <authorList>
            <person name="Wang Y."/>
            <person name="White M."/>
            <person name="Kvist S."/>
            <person name="Moncalvo J.-M."/>
        </authorList>
    </citation>
    <scope>NUCLEOTIDE SEQUENCE [LARGE SCALE GENOMIC DNA]</scope>
    <source>
        <strain evidence="2">COL-18-3</strain>
    </source>
</reference>
<name>A0A1R1PZJ0_ZANCU</name>
<sequence>MLFFPTSSILPSIWISGTTEPVGNPKFIVYLSVRFVVSSTPYVLLYASVAVGRSWGSNLSIYETIPTSWSDTSFITTLNFLGSFLPYVSPSFVAATAPSFHVLPSSCIVSGAPSVSNTLLS</sequence>
<organism evidence="1 2">
    <name type="scientific">Zancudomyces culisetae</name>
    <name type="common">Gut fungus</name>
    <name type="synonym">Smittium culisetae</name>
    <dbReference type="NCBI Taxonomy" id="1213189"/>
    <lineage>
        <taxon>Eukaryota</taxon>
        <taxon>Fungi</taxon>
        <taxon>Fungi incertae sedis</taxon>
        <taxon>Zoopagomycota</taxon>
        <taxon>Kickxellomycotina</taxon>
        <taxon>Harpellomycetes</taxon>
        <taxon>Harpellales</taxon>
        <taxon>Legeriomycetaceae</taxon>
        <taxon>Zancudomyces</taxon>
    </lineage>
</organism>
<proteinExistence type="predicted"/>
<evidence type="ECO:0000313" key="1">
    <source>
        <dbReference type="EMBL" id="OMH86378.1"/>
    </source>
</evidence>
<dbReference type="EMBL" id="LSSK01000006">
    <property type="protein sequence ID" value="OMH86378.1"/>
    <property type="molecule type" value="Genomic_DNA"/>
</dbReference>
<keyword evidence="2" id="KW-1185">Reference proteome</keyword>
<protein>
    <submittedName>
        <fullName evidence="1">Uncharacterized protein</fullName>
    </submittedName>
</protein>
<evidence type="ECO:0000313" key="2">
    <source>
        <dbReference type="Proteomes" id="UP000188320"/>
    </source>
</evidence>
<dbReference type="AlphaFoldDB" id="A0A1R1PZJ0"/>
<dbReference type="Proteomes" id="UP000188320">
    <property type="component" value="Unassembled WGS sequence"/>
</dbReference>
<comment type="caution">
    <text evidence="1">The sequence shown here is derived from an EMBL/GenBank/DDBJ whole genome shotgun (WGS) entry which is preliminary data.</text>
</comment>